<protein>
    <submittedName>
        <fullName evidence="1">Uncharacterized protein</fullName>
    </submittedName>
</protein>
<comment type="caution">
    <text evidence="1">The sequence shown here is derived from an EMBL/GenBank/DDBJ whole genome shotgun (WGS) entry which is preliminary data.</text>
</comment>
<name>A0A0F9RGW7_9ZZZZ</name>
<evidence type="ECO:0000313" key="1">
    <source>
        <dbReference type="EMBL" id="KKN16508.1"/>
    </source>
</evidence>
<reference evidence="1" key="1">
    <citation type="journal article" date="2015" name="Nature">
        <title>Complex archaea that bridge the gap between prokaryotes and eukaryotes.</title>
        <authorList>
            <person name="Spang A."/>
            <person name="Saw J.H."/>
            <person name="Jorgensen S.L."/>
            <person name="Zaremba-Niedzwiedzka K."/>
            <person name="Martijn J."/>
            <person name="Lind A.E."/>
            <person name="van Eijk R."/>
            <person name="Schleper C."/>
            <person name="Guy L."/>
            <person name="Ettema T.J."/>
        </authorList>
    </citation>
    <scope>NUCLEOTIDE SEQUENCE</scope>
</reference>
<gene>
    <name evidence="1" type="ORF">LCGC14_0975190</name>
</gene>
<proteinExistence type="predicted"/>
<sequence>MSRNYHLPPAYYKLCQSLGTISAPLTFCRYPTLGVDAFVLNVDMNPRFFQPSHEVRLEAAVFPEQPHLHPSVWFQDPINLLVGPASPDAEAERPPAHHLVEEVVGVGYVLGGGAAVLLQRMGPDHATGAENILF</sequence>
<accession>A0A0F9RGW7</accession>
<dbReference type="EMBL" id="LAZR01003608">
    <property type="protein sequence ID" value="KKN16508.1"/>
    <property type="molecule type" value="Genomic_DNA"/>
</dbReference>
<organism evidence="1">
    <name type="scientific">marine sediment metagenome</name>
    <dbReference type="NCBI Taxonomy" id="412755"/>
    <lineage>
        <taxon>unclassified sequences</taxon>
        <taxon>metagenomes</taxon>
        <taxon>ecological metagenomes</taxon>
    </lineage>
</organism>
<dbReference type="AlphaFoldDB" id="A0A0F9RGW7"/>